<dbReference type="OrthoDB" id="954235at2"/>
<dbReference type="InterPro" id="IPR012347">
    <property type="entry name" value="Ferritin-like"/>
</dbReference>
<evidence type="ECO:0000313" key="1">
    <source>
        <dbReference type="EMBL" id="MBB3055031.1"/>
    </source>
</evidence>
<dbReference type="AlphaFoldDB" id="A0A839SA58"/>
<sequence length="171" mass="19595">MSNQLSALQPKDVQIEDKLLKKTFLEHLNYIYFGKQHLLHFFDEVKGLARLNVLKQAIQEAIDDTISQIGQLDETYTAIHETPAKTNTLGIKALTLEAYLSAIKAGKTPLEKDVFILFYMQQIEGIEITYFKVLKNLAIAIGYNSTFLDQPFDLAVDNKILFEEIYKEYIS</sequence>
<dbReference type="Pfam" id="PF05974">
    <property type="entry name" value="DUF892"/>
    <property type="match status" value="1"/>
</dbReference>
<keyword evidence="2" id="KW-1185">Reference proteome</keyword>
<organism evidence="1 2">
    <name type="scientific">Mucilaginibacter gotjawali</name>
    <dbReference type="NCBI Taxonomy" id="1550579"/>
    <lineage>
        <taxon>Bacteria</taxon>
        <taxon>Pseudomonadati</taxon>
        <taxon>Bacteroidota</taxon>
        <taxon>Sphingobacteriia</taxon>
        <taxon>Sphingobacteriales</taxon>
        <taxon>Sphingobacteriaceae</taxon>
        <taxon>Mucilaginibacter</taxon>
    </lineage>
</organism>
<dbReference type="EMBL" id="JACHWX010000003">
    <property type="protein sequence ID" value="MBB3055031.1"/>
    <property type="molecule type" value="Genomic_DNA"/>
</dbReference>
<accession>A0A839SA58</accession>
<dbReference type="InterPro" id="IPR010287">
    <property type="entry name" value="DUF892_YciF-like"/>
</dbReference>
<proteinExistence type="predicted"/>
<evidence type="ECO:0000313" key="2">
    <source>
        <dbReference type="Proteomes" id="UP000539265"/>
    </source>
</evidence>
<dbReference type="SUPFAM" id="SSF47240">
    <property type="entry name" value="Ferritin-like"/>
    <property type="match status" value="1"/>
</dbReference>
<name>A0A839SA58_9SPHI</name>
<dbReference type="InterPro" id="IPR009078">
    <property type="entry name" value="Ferritin-like_SF"/>
</dbReference>
<protein>
    <submittedName>
        <fullName evidence="1">Ferritin-like metal-binding protein YciE</fullName>
    </submittedName>
</protein>
<gene>
    <name evidence="1" type="ORF">FHS11_001448</name>
</gene>
<dbReference type="RefSeq" id="WP_096355101.1">
    <property type="nucleotide sequence ID" value="NZ_AP017313.1"/>
</dbReference>
<reference evidence="1" key="1">
    <citation type="submission" date="2020-08" db="EMBL/GenBank/DDBJ databases">
        <title>Genomic Encyclopedia of Type Strains, Phase III (KMG-III): the genomes of soil and plant-associated and newly described type strains.</title>
        <authorList>
            <person name="Whitman W."/>
        </authorList>
    </citation>
    <scope>NUCLEOTIDE SEQUENCE [LARGE SCALE GENOMIC DNA]</scope>
    <source>
        <strain evidence="1">CECT 8628</strain>
    </source>
</reference>
<dbReference type="Proteomes" id="UP000539265">
    <property type="component" value="Unassembled WGS sequence"/>
</dbReference>
<comment type="caution">
    <text evidence="1">The sequence shown here is derived from an EMBL/GenBank/DDBJ whole genome shotgun (WGS) entry which is preliminary data.</text>
</comment>
<dbReference type="Gene3D" id="1.20.1260.10">
    <property type="match status" value="1"/>
</dbReference>